<dbReference type="Gramene" id="A02p08710.2_BraZ1">
    <property type="protein sequence ID" value="A02p08710.2_BraZ1.CDS.1"/>
    <property type="gene ID" value="A02g08710.2_BraZ1"/>
</dbReference>
<sequence length="39" mass="4692">METVRDNKQTLIFIIYSTIGETKFGNFHSFLLYCFISWK</sequence>
<organism evidence="1 2">
    <name type="scientific">Brassica campestris</name>
    <name type="common">Field mustard</name>
    <dbReference type="NCBI Taxonomy" id="3711"/>
    <lineage>
        <taxon>Eukaryota</taxon>
        <taxon>Viridiplantae</taxon>
        <taxon>Streptophyta</taxon>
        <taxon>Embryophyta</taxon>
        <taxon>Tracheophyta</taxon>
        <taxon>Spermatophyta</taxon>
        <taxon>Magnoliopsida</taxon>
        <taxon>eudicotyledons</taxon>
        <taxon>Gunneridae</taxon>
        <taxon>Pentapetalae</taxon>
        <taxon>rosids</taxon>
        <taxon>malvids</taxon>
        <taxon>Brassicales</taxon>
        <taxon>Brassicaceae</taxon>
        <taxon>Brassiceae</taxon>
        <taxon>Brassica</taxon>
    </lineage>
</organism>
<dbReference type="EMBL" id="LS974618">
    <property type="protein sequence ID" value="CAG7891919.1"/>
    <property type="molecule type" value="Genomic_DNA"/>
</dbReference>
<dbReference type="AlphaFoldDB" id="A0A8D9H5I2"/>
<gene>
    <name evidence="1" type="ORF">BRAPAZ1V2_A02P08710.2</name>
</gene>
<reference evidence="1 2" key="1">
    <citation type="submission" date="2021-07" db="EMBL/GenBank/DDBJ databases">
        <authorList>
            <consortium name="Genoscope - CEA"/>
            <person name="William W."/>
        </authorList>
    </citation>
    <scope>NUCLEOTIDE SEQUENCE [LARGE SCALE GENOMIC DNA]</scope>
</reference>
<evidence type="ECO:0000313" key="2">
    <source>
        <dbReference type="Proteomes" id="UP000694005"/>
    </source>
</evidence>
<dbReference type="Proteomes" id="UP000694005">
    <property type="component" value="Chromosome A02"/>
</dbReference>
<feature type="non-terminal residue" evidence="1">
    <location>
        <position position="39"/>
    </location>
</feature>
<name>A0A8D9H5I2_BRACM</name>
<proteinExistence type="predicted"/>
<evidence type="ECO:0000313" key="1">
    <source>
        <dbReference type="EMBL" id="CAG7891919.1"/>
    </source>
</evidence>
<protein>
    <submittedName>
        <fullName evidence="1">Uncharacterized protein</fullName>
    </submittedName>
</protein>
<accession>A0A8D9H5I2</accession>